<evidence type="ECO:0000256" key="1">
    <source>
        <dbReference type="ARBA" id="ARBA00004651"/>
    </source>
</evidence>
<dbReference type="SUPFAM" id="SSF90123">
    <property type="entry name" value="ABC transporter transmembrane region"/>
    <property type="match status" value="1"/>
</dbReference>
<evidence type="ECO:0000256" key="3">
    <source>
        <dbReference type="ARBA" id="ARBA00022989"/>
    </source>
</evidence>
<dbReference type="Proteomes" id="UP000030008">
    <property type="component" value="Unassembled WGS sequence"/>
</dbReference>
<comment type="subcellular location">
    <subcellularLocation>
        <location evidence="1">Cell membrane</location>
        <topology evidence="1">Multi-pass membrane protein</topology>
    </subcellularLocation>
</comment>
<dbReference type="EMBL" id="JAKTMA010000002">
    <property type="protein sequence ID" value="MCR0231447.1"/>
    <property type="molecule type" value="Genomic_DNA"/>
</dbReference>
<name>A0A099IAR7_CLOIN</name>
<dbReference type="EMBL" id="WWTN01000009">
    <property type="protein sequence ID" value="MZH55595.1"/>
    <property type="molecule type" value="Genomic_DNA"/>
</dbReference>
<dbReference type="GeneID" id="61927884"/>
<dbReference type="EMBL" id="CP048838">
    <property type="protein sequence ID" value="QJA04562.1"/>
    <property type="molecule type" value="Genomic_DNA"/>
</dbReference>
<reference evidence="9 11" key="3">
    <citation type="submission" date="2020-02" db="EMBL/GenBank/DDBJ databases">
        <authorList>
            <person name="Kociolek L.K."/>
            <person name="Ozer E.A."/>
        </authorList>
    </citation>
    <scope>NUCLEOTIDE SEQUENCE [LARGE SCALE GENOMIC DNA]</scope>
    <source>
        <strain evidence="9 11">ATCC 14501</strain>
    </source>
</reference>
<dbReference type="EMBL" id="JQIF01000009">
    <property type="protein sequence ID" value="KGJ54755.1"/>
    <property type="molecule type" value="Genomic_DNA"/>
</dbReference>
<dbReference type="AlphaFoldDB" id="A0A099IAR7"/>
<evidence type="ECO:0000313" key="11">
    <source>
        <dbReference type="Proteomes" id="UP000503330"/>
    </source>
</evidence>
<reference evidence="8" key="2">
    <citation type="journal article" date="2019" name="Nat. Med.">
        <title>A library of human gut bacterial isolates paired with longitudinal multiomics data enables mechanistic microbiome research.</title>
        <authorList>
            <person name="Poyet M."/>
            <person name="Groussin M."/>
            <person name="Gibbons S.M."/>
            <person name="Avila-Pacheco J."/>
            <person name="Jiang X."/>
            <person name="Kearney S.M."/>
            <person name="Perrotta A.R."/>
            <person name="Berdy B."/>
            <person name="Zhao S."/>
            <person name="Lieberman T.D."/>
            <person name="Swanson P.K."/>
            <person name="Smith M."/>
            <person name="Roesemann S."/>
            <person name="Alexander J.E."/>
            <person name="Rich S.A."/>
            <person name="Livny J."/>
            <person name="Vlamakis H."/>
            <person name="Clish C."/>
            <person name="Bullock K."/>
            <person name="Deik A."/>
            <person name="Scott J."/>
            <person name="Pierce K.A."/>
            <person name="Xavier R.J."/>
            <person name="Alm E.J."/>
        </authorList>
    </citation>
    <scope>NUCLEOTIDE SEQUENCE</scope>
    <source>
        <strain evidence="8">BIOML-A12</strain>
    </source>
</reference>
<evidence type="ECO:0000313" key="7">
    <source>
        <dbReference type="EMBL" id="MCR0231447.1"/>
    </source>
</evidence>
<organism evidence="6 10">
    <name type="scientific">Clostridium innocuum</name>
    <dbReference type="NCBI Taxonomy" id="1522"/>
    <lineage>
        <taxon>Bacteria</taxon>
        <taxon>Bacillati</taxon>
        <taxon>Bacillota</taxon>
        <taxon>Clostridia</taxon>
        <taxon>Eubacteriales</taxon>
        <taxon>Clostridiaceae</taxon>
        <taxon>Clostridium</taxon>
    </lineage>
</organism>
<feature type="transmembrane region" description="Helical" evidence="5">
    <location>
        <begin position="6"/>
        <end position="39"/>
    </location>
</feature>
<evidence type="ECO:0000313" key="6">
    <source>
        <dbReference type="EMBL" id="KGJ54755.1"/>
    </source>
</evidence>
<gene>
    <name evidence="6" type="ORF">CIAN88_02070</name>
    <name evidence="9" type="ORF">G4D54_20065</name>
    <name evidence="8" type="ORF">GT664_07445</name>
    <name evidence="7" type="ORF">MKC95_01520</name>
</gene>
<dbReference type="Proteomes" id="UP001203972">
    <property type="component" value="Unassembled WGS sequence"/>
</dbReference>
<keyword evidence="2 5" id="KW-0812">Transmembrane</keyword>
<proteinExistence type="predicted"/>
<dbReference type="Proteomes" id="UP000604383">
    <property type="component" value="Unassembled WGS sequence"/>
</dbReference>
<reference evidence="7" key="4">
    <citation type="journal article" date="2022" name="Clin. Infect. Dis.">
        <title>Association between Clostridium innocuum and antibiotic-associated diarrhea in adults and children: A cross-sectional study and comparative genomics analysis.</title>
        <authorList>
            <person name="Cherny K.E."/>
            <person name="Muscat E.B."/>
            <person name="Balaji A."/>
            <person name="Mukherjee J."/>
            <person name="Ozer E.A."/>
            <person name="Angarone M.P."/>
            <person name="Hauser A.R."/>
            <person name="Sichel J.S."/>
            <person name="Amponsah E."/>
            <person name="Kociolek L.K."/>
        </authorList>
    </citation>
    <scope>NUCLEOTIDE SEQUENCE</scope>
    <source>
        <strain evidence="7">NU1-AC-029v</strain>
    </source>
</reference>
<evidence type="ECO:0000313" key="9">
    <source>
        <dbReference type="EMBL" id="QJA04562.1"/>
    </source>
</evidence>
<keyword evidence="4 5" id="KW-0472">Membrane</keyword>
<sequence length="88" mass="10466">MDVIIYLLFICLVIYIVITLLPVILPIVAIIVIAFSILIWYAKRKVRRHMEEYENEWNQQQEEYTTGNNSNLDSDDVIDVEFTERDDE</sequence>
<evidence type="ECO:0000256" key="2">
    <source>
        <dbReference type="ARBA" id="ARBA00022692"/>
    </source>
</evidence>
<evidence type="ECO:0000313" key="10">
    <source>
        <dbReference type="Proteomes" id="UP000030008"/>
    </source>
</evidence>
<evidence type="ECO:0000256" key="5">
    <source>
        <dbReference type="SAM" id="Phobius"/>
    </source>
</evidence>
<dbReference type="GO" id="GO:0005886">
    <property type="term" value="C:plasma membrane"/>
    <property type="evidence" value="ECO:0007669"/>
    <property type="project" value="UniProtKB-SubCell"/>
</dbReference>
<keyword evidence="3 5" id="KW-1133">Transmembrane helix</keyword>
<accession>A0A099IAR7</accession>
<dbReference type="InterPro" id="IPR036640">
    <property type="entry name" value="ABC1_TM_sf"/>
</dbReference>
<evidence type="ECO:0000313" key="8">
    <source>
        <dbReference type="EMBL" id="MZH55595.1"/>
    </source>
</evidence>
<dbReference type="GO" id="GO:0005524">
    <property type="term" value="F:ATP binding"/>
    <property type="evidence" value="ECO:0007669"/>
    <property type="project" value="InterPro"/>
</dbReference>
<reference evidence="6 10" key="1">
    <citation type="submission" date="2014-08" db="EMBL/GenBank/DDBJ databases">
        <title>Clostridium innocuum, an unnegligible vancomycin-resistant pathogen causing extra-intestinal infections.</title>
        <authorList>
            <person name="Feng Y."/>
            <person name="Chiu C.-H."/>
        </authorList>
    </citation>
    <scope>NUCLEOTIDE SEQUENCE [LARGE SCALE GENOMIC DNA]</scope>
    <source>
        <strain evidence="6 10">AN88</strain>
    </source>
</reference>
<protein>
    <submittedName>
        <fullName evidence="6">Uncharacterized protein</fullName>
    </submittedName>
</protein>
<evidence type="ECO:0000256" key="4">
    <source>
        <dbReference type="ARBA" id="ARBA00023136"/>
    </source>
</evidence>
<dbReference type="Proteomes" id="UP000503330">
    <property type="component" value="Chromosome"/>
</dbReference>
<dbReference type="RefSeq" id="WP_002606002.1">
    <property type="nucleotide sequence ID" value="NZ_AP025565.1"/>
</dbReference>